<dbReference type="InterPro" id="IPR011990">
    <property type="entry name" value="TPR-like_helical_dom_sf"/>
</dbReference>
<dbReference type="Pfam" id="PF08238">
    <property type="entry name" value="Sel1"/>
    <property type="match status" value="4"/>
</dbReference>
<dbReference type="SMART" id="SM00671">
    <property type="entry name" value="SEL1"/>
    <property type="match status" value="2"/>
</dbReference>
<dbReference type="EMBL" id="JACEGQ020000008">
    <property type="protein sequence ID" value="KAH8500008.1"/>
    <property type="molecule type" value="Genomic_DNA"/>
</dbReference>
<comment type="caution">
    <text evidence="1">The sequence shown here is derived from an EMBL/GenBank/DDBJ whole genome shotgun (WGS) entry which is preliminary data.</text>
</comment>
<dbReference type="AlphaFoldDB" id="A0A8T2Y4G6"/>
<evidence type="ECO:0000313" key="1">
    <source>
        <dbReference type="EMBL" id="KAH8500008.1"/>
    </source>
</evidence>
<dbReference type="InterPro" id="IPR053301">
    <property type="entry name" value="F-box_motif"/>
</dbReference>
<protein>
    <recommendedName>
        <fullName evidence="3">F-box protein</fullName>
    </recommendedName>
</protein>
<dbReference type="Gene3D" id="1.25.40.10">
    <property type="entry name" value="Tetratricopeptide repeat domain"/>
    <property type="match status" value="1"/>
</dbReference>
<dbReference type="InterPro" id="IPR006597">
    <property type="entry name" value="Sel1-like"/>
</dbReference>
<gene>
    <name evidence="1" type="ORF">H0E87_015301</name>
</gene>
<sequence length="146" mass="16141">MGRAAEPSKRKEAVKWLFQASKSGHVRAQYQLALCLHQGCGFDRHLHEAARWSLKAVEGGYVRAMYRVALCYSVGEGLAQSHRQARKWMKRAADRGHSNAQYEHGLGLFSEGEKLKAVVYLELATHAGETAAVHVKNVIKNGKGLG</sequence>
<dbReference type="PANTHER" id="PTHR45088:SF1">
    <property type="entry name" value="OS04G0476000 PROTEIN"/>
    <property type="match status" value="1"/>
</dbReference>
<keyword evidence="2" id="KW-1185">Reference proteome</keyword>
<dbReference type="SUPFAM" id="SSF81901">
    <property type="entry name" value="HCP-like"/>
    <property type="match status" value="1"/>
</dbReference>
<organism evidence="1 2">
    <name type="scientific">Populus deltoides</name>
    <name type="common">Eastern poplar</name>
    <name type="synonym">Eastern cottonwood</name>
    <dbReference type="NCBI Taxonomy" id="3696"/>
    <lineage>
        <taxon>Eukaryota</taxon>
        <taxon>Viridiplantae</taxon>
        <taxon>Streptophyta</taxon>
        <taxon>Embryophyta</taxon>
        <taxon>Tracheophyta</taxon>
        <taxon>Spermatophyta</taxon>
        <taxon>Magnoliopsida</taxon>
        <taxon>eudicotyledons</taxon>
        <taxon>Gunneridae</taxon>
        <taxon>Pentapetalae</taxon>
        <taxon>rosids</taxon>
        <taxon>fabids</taxon>
        <taxon>Malpighiales</taxon>
        <taxon>Salicaceae</taxon>
        <taxon>Saliceae</taxon>
        <taxon>Populus</taxon>
    </lineage>
</organism>
<reference evidence="1" key="1">
    <citation type="journal article" date="2021" name="J. Hered.">
        <title>Genome Assembly of Salicaceae Populus deltoides (Eastern Cottonwood) I-69 Based on Nanopore Sequencing and Hi-C Technologies.</title>
        <authorList>
            <person name="Bai S."/>
            <person name="Wu H."/>
            <person name="Zhang J."/>
            <person name="Pan Z."/>
            <person name="Zhao W."/>
            <person name="Li Z."/>
            <person name="Tong C."/>
        </authorList>
    </citation>
    <scope>NUCLEOTIDE SEQUENCE</scope>
    <source>
        <tissue evidence="1">Leaf</tissue>
    </source>
</reference>
<accession>A0A8T2Y4G6</accession>
<evidence type="ECO:0000313" key="2">
    <source>
        <dbReference type="Proteomes" id="UP000807159"/>
    </source>
</evidence>
<evidence type="ECO:0008006" key="3">
    <source>
        <dbReference type="Google" id="ProtNLM"/>
    </source>
</evidence>
<proteinExistence type="predicted"/>
<name>A0A8T2Y4G6_POPDE</name>
<dbReference type="Proteomes" id="UP000807159">
    <property type="component" value="Chromosome 8"/>
</dbReference>
<dbReference type="PANTHER" id="PTHR45088">
    <property type="entry name" value="OSJNBA0022H21.17 PROTEIN"/>
    <property type="match status" value="1"/>
</dbReference>